<feature type="transmembrane region" description="Helical" evidence="5">
    <location>
        <begin position="74"/>
        <end position="99"/>
    </location>
</feature>
<name>A0ABN1Q3G4_9ACTN</name>
<dbReference type="Gene3D" id="1.20.1250.20">
    <property type="entry name" value="MFS general substrate transporter like domains"/>
    <property type="match status" value="1"/>
</dbReference>
<comment type="subcellular location">
    <subcellularLocation>
        <location evidence="1">Cell membrane</location>
        <topology evidence="1">Multi-pass membrane protein</topology>
    </subcellularLocation>
</comment>
<feature type="domain" description="Major facilitator superfamily (MFS) profile" evidence="6">
    <location>
        <begin position="8"/>
        <end position="495"/>
    </location>
</feature>
<accession>A0ABN1Q3G4</accession>
<dbReference type="Gene3D" id="1.20.1720.10">
    <property type="entry name" value="Multidrug resistance protein D"/>
    <property type="match status" value="1"/>
</dbReference>
<feature type="transmembrane region" description="Helical" evidence="5">
    <location>
        <begin position="195"/>
        <end position="216"/>
    </location>
</feature>
<evidence type="ECO:0000256" key="2">
    <source>
        <dbReference type="ARBA" id="ARBA00022692"/>
    </source>
</evidence>
<evidence type="ECO:0000256" key="3">
    <source>
        <dbReference type="ARBA" id="ARBA00022989"/>
    </source>
</evidence>
<dbReference type="SUPFAM" id="SSF103473">
    <property type="entry name" value="MFS general substrate transporter"/>
    <property type="match status" value="1"/>
</dbReference>
<dbReference type="PROSITE" id="PS50850">
    <property type="entry name" value="MFS"/>
    <property type="match status" value="1"/>
</dbReference>
<reference evidence="7 8" key="1">
    <citation type="journal article" date="2019" name="Int. J. Syst. Evol. Microbiol.">
        <title>The Global Catalogue of Microorganisms (GCM) 10K type strain sequencing project: providing services to taxonomists for standard genome sequencing and annotation.</title>
        <authorList>
            <consortium name="The Broad Institute Genomics Platform"/>
            <consortium name="The Broad Institute Genome Sequencing Center for Infectious Disease"/>
            <person name="Wu L."/>
            <person name="Ma J."/>
        </authorList>
    </citation>
    <scope>NUCLEOTIDE SEQUENCE [LARGE SCALE GENOMIC DNA]</scope>
    <source>
        <strain evidence="7 8">JCM 10977</strain>
    </source>
</reference>
<feature type="transmembrane region" description="Helical" evidence="5">
    <location>
        <begin position="164"/>
        <end position="183"/>
    </location>
</feature>
<feature type="transmembrane region" description="Helical" evidence="5">
    <location>
        <begin position="256"/>
        <end position="283"/>
    </location>
</feature>
<gene>
    <name evidence="7" type="ORF">GCM10009554_25300</name>
</gene>
<feature type="transmembrane region" description="Helical" evidence="5">
    <location>
        <begin position="222"/>
        <end position="244"/>
    </location>
</feature>
<feature type="transmembrane region" description="Helical" evidence="5">
    <location>
        <begin position="295"/>
        <end position="314"/>
    </location>
</feature>
<keyword evidence="4 5" id="KW-0472">Membrane</keyword>
<feature type="transmembrane region" description="Helical" evidence="5">
    <location>
        <begin position="326"/>
        <end position="345"/>
    </location>
</feature>
<protein>
    <submittedName>
        <fullName evidence="7">MFS transporter</fullName>
    </submittedName>
</protein>
<organism evidence="7 8">
    <name type="scientific">Kribbella koreensis</name>
    <dbReference type="NCBI Taxonomy" id="57909"/>
    <lineage>
        <taxon>Bacteria</taxon>
        <taxon>Bacillati</taxon>
        <taxon>Actinomycetota</taxon>
        <taxon>Actinomycetes</taxon>
        <taxon>Propionibacteriales</taxon>
        <taxon>Kribbellaceae</taxon>
        <taxon>Kribbella</taxon>
    </lineage>
</organism>
<dbReference type="EMBL" id="BAAAHK010000006">
    <property type="protein sequence ID" value="GAA0937201.1"/>
    <property type="molecule type" value="Genomic_DNA"/>
</dbReference>
<feature type="transmembrane region" description="Helical" evidence="5">
    <location>
        <begin position="105"/>
        <end position="126"/>
    </location>
</feature>
<dbReference type="InterPro" id="IPR036259">
    <property type="entry name" value="MFS_trans_sf"/>
</dbReference>
<dbReference type="RefSeq" id="WP_343968304.1">
    <property type="nucleotide sequence ID" value="NZ_BAAAHK010000006.1"/>
</dbReference>
<dbReference type="InterPro" id="IPR020846">
    <property type="entry name" value="MFS_dom"/>
</dbReference>
<evidence type="ECO:0000256" key="4">
    <source>
        <dbReference type="ARBA" id="ARBA00023136"/>
    </source>
</evidence>
<dbReference type="Proteomes" id="UP001500542">
    <property type="component" value="Unassembled WGS sequence"/>
</dbReference>
<dbReference type="CDD" id="cd17321">
    <property type="entry name" value="MFS_MMR_MDR_like"/>
    <property type="match status" value="1"/>
</dbReference>
<proteinExistence type="predicted"/>
<feature type="transmembrane region" description="Helical" evidence="5">
    <location>
        <begin position="41"/>
        <end position="62"/>
    </location>
</feature>
<keyword evidence="3 5" id="KW-1133">Transmembrane helix</keyword>
<feature type="transmembrane region" description="Helical" evidence="5">
    <location>
        <begin position="472"/>
        <end position="491"/>
    </location>
</feature>
<keyword evidence="8" id="KW-1185">Reference proteome</keyword>
<comment type="caution">
    <text evidence="7">The sequence shown here is derived from an EMBL/GenBank/DDBJ whole genome shotgun (WGS) entry which is preliminary data.</text>
</comment>
<evidence type="ECO:0000313" key="8">
    <source>
        <dbReference type="Proteomes" id="UP001500542"/>
    </source>
</evidence>
<dbReference type="Pfam" id="PF07690">
    <property type="entry name" value="MFS_1"/>
    <property type="match status" value="1"/>
</dbReference>
<evidence type="ECO:0000313" key="7">
    <source>
        <dbReference type="EMBL" id="GAA0937201.1"/>
    </source>
</evidence>
<evidence type="ECO:0000259" key="6">
    <source>
        <dbReference type="PROSITE" id="PS50850"/>
    </source>
</evidence>
<evidence type="ECO:0000256" key="5">
    <source>
        <dbReference type="SAM" id="Phobius"/>
    </source>
</evidence>
<dbReference type="PANTHER" id="PTHR42718">
    <property type="entry name" value="MAJOR FACILITATOR SUPERFAMILY MULTIDRUG TRANSPORTER MFSC"/>
    <property type="match status" value="1"/>
</dbReference>
<dbReference type="PANTHER" id="PTHR42718:SF42">
    <property type="entry name" value="EXPORT PROTEIN"/>
    <property type="match status" value="1"/>
</dbReference>
<sequence length="509" mass="51990">MRRSPSAVLAACCLTVVLVMASVAGVNLALKDLALDLGASSAQLTWVADAYTVALAALVLPFGAIGDDFGRRRALIAGTAIFGLAAFVATFAGSVGLVIACRAVMGIGAALAMPPTLSTITAVFPADRRDRAVGVWAGFASVGAVLGLLLSGSLLEAFSWRSTFLALAAMALVAVVAIVLLVPDTRGAEDPAVDLGGAALSAIGIGALVFGLIEGADRGWDHWLSIGAFALAAIALSSWVLQALRRERPMLDLRLFALRGFSSGFTTLVIQFLGTFGFFYVGLQYLQLVLGYGPLRSALGFLPMAAVVMPLSSLSPRLAARWGNKPWMAAGLVSMAVGFVLAAWLGADSPYWQFLIALLIFSGGLALSATPSTNSIVSALPPAKQGVASAVNDVTREFGAALGIALLGSLFNSAYADRAAGLVAGLPPEAATHVKDSAAAGLEVAADPRLGAHGPALAEGVREAFVHGMSHSFLAGAIVVGVGLAFVLIVTPGRIVPVEKSAELAAVED</sequence>
<feature type="transmembrane region" description="Helical" evidence="5">
    <location>
        <begin position="351"/>
        <end position="370"/>
    </location>
</feature>
<feature type="transmembrane region" description="Helical" evidence="5">
    <location>
        <begin position="133"/>
        <end position="152"/>
    </location>
</feature>
<keyword evidence="2 5" id="KW-0812">Transmembrane</keyword>
<evidence type="ECO:0000256" key="1">
    <source>
        <dbReference type="ARBA" id="ARBA00004651"/>
    </source>
</evidence>
<dbReference type="InterPro" id="IPR011701">
    <property type="entry name" value="MFS"/>
</dbReference>